<protein>
    <submittedName>
        <fullName evidence="1">MoaD/ThiS family protein</fullName>
    </submittedName>
</protein>
<dbReference type="InterPro" id="IPR012675">
    <property type="entry name" value="Beta-grasp_dom_sf"/>
</dbReference>
<evidence type="ECO:0000313" key="2">
    <source>
        <dbReference type="Proteomes" id="UP000516404"/>
    </source>
</evidence>
<evidence type="ECO:0000313" key="1">
    <source>
        <dbReference type="EMBL" id="QNV38275.1"/>
    </source>
</evidence>
<accession>A0A7H2BF29</accession>
<name>A0A7H2BF29_9MICC</name>
<proteinExistence type="predicted"/>
<dbReference type="GeneID" id="96623213"/>
<dbReference type="AlphaFoldDB" id="A0A7H2BF29"/>
<dbReference type="InterPro" id="IPR016155">
    <property type="entry name" value="Mopterin_synth/thiamin_S_b"/>
</dbReference>
<dbReference type="Proteomes" id="UP000516404">
    <property type="component" value="Chromosome"/>
</dbReference>
<dbReference type="InterPro" id="IPR003749">
    <property type="entry name" value="ThiS/MoaD-like"/>
</dbReference>
<dbReference type="RefSeq" id="WP_168614544.1">
    <property type="nucleotide sequence ID" value="NZ_BAAAOX010000012.1"/>
</dbReference>
<reference evidence="1 2" key="1">
    <citation type="submission" date="2020-09" db="EMBL/GenBank/DDBJ databases">
        <title>Investigation of environmental microbes.</title>
        <authorList>
            <person name="Ou Y."/>
            <person name="Kang Q."/>
        </authorList>
    </citation>
    <scope>NUCLEOTIDE SEQUENCE [LARGE SCALE GENOMIC DNA]</scope>
    <source>
        <strain evidence="1 2">KJZ-14</strain>
    </source>
</reference>
<dbReference type="Gene3D" id="3.10.20.30">
    <property type="match status" value="1"/>
</dbReference>
<dbReference type="Pfam" id="PF02597">
    <property type="entry name" value="ThiS"/>
    <property type="match status" value="1"/>
</dbReference>
<dbReference type="EMBL" id="CP061539">
    <property type="protein sequence ID" value="QNV38275.1"/>
    <property type="molecule type" value="Genomic_DNA"/>
</dbReference>
<organism evidence="1 2">
    <name type="scientific">Rothia terrae</name>
    <dbReference type="NCBI Taxonomy" id="396015"/>
    <lineage>
        <taxon>Bacteria</taxon>
        <taxon>Bacillati</taxon>
        <taxon>Actinomycetota</taxon>
        <taxon>Actinomycetes</taxon>
        <taxon>Micrococcales</taxon>
        <taxon>Micrococcaceae</taxon>
        <taxon>Rothia</taxon>
    </lineage>
</organism>
<keyword evidence="2" id="KW-1185">Reference proteome</keyword>
<sequence>MDVHFFAAARAAAGTAQTTVQHHQLSSPSLGALIDVLGRDFEGKNTGAMGLADVLTRCSFLVDGVSTTDLTTSLENAHRVDVLPPFAGG</sequence>
<dbReference type="SUPFAM" id="SSF54285">
    <property type="entry name" value="MoaD/ThiS"/>
    <property type="match status" value="1"/>
</dbReference>
<dbReference type="KEGG" id="rter:IDM49_03100"/>
<gene>
    <name evidence="1" type="ORF">IDM49_03100</name>
</gene>